<organism evidence="2 3">
    <name type="scientific">Marmota monax</name>
    <name type="common">Woodchuck</name>
    <dbReference type="NCBI Taxonomy" id="9995"/>
    <lineage>
        <taxon>Eukaryota</taxon>
        <taxon>Metazoa</taxon>
        <taxon>Chordata</taxon>
        <taxon>Craniata</taxon>
        <taxon>Vertebrata</taxon>
        <taxon>Euteleostomi</taxon>
        <taxon>Mammalia</taxon>
        <taxon>Eutheria</taxon>
        <taxon>Euarchontoglires</taxon>
        <taxon>Glires</taxon>
        <taxon>Rodentia</taxon>
        <taxon>Sciuromorpha</taxon>
        <taxon>Sciuridae</taxon>
        <taxon>Xerinae</taxon>
        <taxon>Marmotini</taxon>
        <taxon>Marmota</taxon>
    </lineage>
</organism>
<name>A0A5E4AUQ0_MARMO</name>
<keyword evidence="3" id="KW-1185">Reference proteome</keyword>
<evidence type="ECO:0000256" key="1">
    <source>
        <dbReference type="SAM" id="MobiDB-lite"/>
    </source>
</evidence>
<reference evidence="2" key="1">
    <citation type="submission" date="2019-04" db="EMBL/GenBank/DDBJ databases">
        <authorList>
            <person name="Alioto T."/>
            <person name="Alioto T."/>
        </authorList>
    </citation>
    <scope>NUCLEOTIDE SEQUENCE [LARGE SCALE GENOMIC DNA]</scope>
</reference>
<proteinExistence type="predicted"/>
<feature type="non-terminal residue" evidence="2">
    <location>
        <position position="1"/>
    </location>
</feature>
<feature type="region of interest" description="Disordered" evidence="1">
    <location>
        <begin position="1"/>
        <end position="70"/>
    </location>
</feature>
<protein>
    <submittedName>
        <fullName evidence="2">Uncharacterized protein</fullName>
    </submittedName>
</protein>
<accession>A0A5E4AUQ0</accession>
<feature type="compositionally biased region" description="Basic residues" evidence="1">
    <location>
        <begin position="1"/>
        <end position="11"/>
    </location>
</feature>
<sequence>QRKKSRQRCNRGVRMSALSTCTPSQPPAGTGTGPYNPYRHTSADRVTPARKNPSHPKAGGPGTKSKVLLQ</sequence>
<dbReference type="Proteomes" id="UP000335636">
    <property type="component" value="Unassembled WGS sequence"/>
</dbReference>
<dbReference type="EMBL" id="CABDUW010000150">
    <property type="protein sequence ID" value="VTJ60441.1"/>
    <property type="molecule type" value="Genomic_DNA"/>
</dbReference>
<evidence type="ECO:0000313" key="2">
    <source>
        <dbReference type="EMBL" id="VTJ60441.1"/>
    </source>
</evidence>
<gene>
    <name evidence="2" type="ORF">MONAX_5E017231</name>
</gene>
<comment type="caution">
    <text evidence="2">The sequence shown here is derived from an EMBL/GenBank/DDBJ whole genome shotgun (WGS) entry which is preliminary data.</text>
</comment>
<evidence type="ECO:0000313" key="3">
    <source>
        <dbReference type="Proteomes" id="UP000335636"/>
    </source>
</evidence>
<dbReference type="AlphaFoldDB" id="A0A5E4AUQ0"/>